<gene>
    <name evidence="1" type="ORF">FHB240107_LOCUS11939</name>
</gene>
<evidence type="ECO:0000313" key="2">
    <source>
        <dbReference type="Proteomes" id="UP001189180"/>
    </source>
</evidence>
<proteinExistence type="predicted"/>
<reference evidence="1 2" key="1">
    <citation type="submission" date="2024-08" db="EMBL/GenBank/DDBJ databases">
        <authorList>
            <person name="Paterson S."/>
        </authorList>
    </citation>
    <scope>NUCLEOTIDE SEQUENCE [LARGE SCALE GENOMIC DNA]</scope>
</reference>
<dbReference type="AlphaFoldDB" id="A0ABC9HI81"/>
<sequence length="394" mass="44725">MKDNNTKNSEVMVTLFISIRLSNCAKMINGDNIFVLVKGALGGEPANSTITIPVYRKEDTEKVDLNLKMIANCSDVYPGDTVDISATISHSSQSKAECDSITMVLHNGPWVSKVDLTSNGSKVLWNDNSDIRLFVRHTSRSQILMTTDGRSYTPVEEISFARHRNHSYSCVFTWPIRARGLLVVPLIPVVKHEIPTQDIQLYGTVDKRDVYQYDPCQPPYLMGPAGGLTLPDWMLVWKRSFIHVGDKMVVCYPEDSWNDFRAPKMICYCAIERDPLVGFDLGNRVSQVITYQTEDEIFIGIEPQRQSIVVSRDLEHWTGWSMSTFRYETDGKHLQNATYLPWEETDKFNKNLVGKKCSAYTSGDWNFCYSGIFYKNKQVASWDDATDVKSATSN</sequence>
<dbReference type="EMBL" id="CANUEZ050000234">
    <property type="protein sequence ID" value="CAM0512706.1"/>
    <property type="molecule type" value="Genomic_DNA"/>
</dbReference>
<organism evidence="1 2">
    <name type="scientific">Fasciola hepatica</name>
    <name type="common">Liver fluke</name>
    <dbReference type="NCBI Taxonomy" id="6192"/>
    <lineage>
        <taxon>Eukaryota</taxon>
        <taxon>Metazoa</taxon>
        <taxon>Spiralia</taxon>
        <taxon>Lophotrochozoa</taxon>
        <taxon>Platyhelminthes</taxon>
        <taxon>Trematoda</taxon>
        <taxon>Digenea</taxon>
        <taxon>Plagiorchiida</taxon>
        <taxon>Echinostomata</taxon>
        <taxon>Echinostomatoidea</taxon>
        <taxon>Fasciolidae</taxon>
        <taxon>Fasciola</taxon>
    </lineage>
</organism>
<protein>
    <submittedName>
        <fullName evidence="1">Uncharacterized protein</fullName>
    </submittedName>
</protein>
<accession>A0ABC9HI81</accession>
<dbReference type="Proteomes" id="UP001189180">
    <property type="component" value="Unassembled WGS sequence"/>
</dbReference>
<keyword evidence="2" id="KW-1185">Reference proteome</keyword>
<name>A0ABC9HI81_FASHE</name>
<comment type="caution">
    <text evidence="1">The sequence shown here is derived from an EMBL/GenBank/DDBJ whole genome shotgun (WGS) entry which is preliminary data.</text>
</comment>
<evidence type="ECO:0000313" key="1">
    <source>
        <dbReference type="EMBL" id="CAM0512706.1"/>
    </source>
</evidence>